<feature type="compositionally biased region" description="Polar residues" evidence="1">
    <location>
        <begin position="852"/>
        <end position="867"/>
    </location>
</feature>
<feature type="compositionally biased region" description="Polar residues" evidence="1">
    <location>
        <begin position="78"/>
        <end position="108"/>
    </location>
</feature>
<dbReference type="Proteomes" id="UP000799436">
    <property type="component" value="Unassembled WGS sequence"/>
</dbReference>
<sequence length="933" mass="100949">MSIFSRKSKSEKGTENTDRKDKKPKLGKESPAPEARPAQARFQYSSSHAGGDSVGKAPKVETIPYGKGDASQAMIMASNATHSNSMPASPASAQQLRRPQPMSSSNSAEVYIMDPDAPPMPSSPPARYLRALTPKMPARNNGGCFAPPSSQSQPGEGPAIGNPKMAFAARDRGYISVHHSADSGYGSTAHSRAPSEQGHAEINGPQLARSNSELLPQLSLSEELARDPVFSSASSQGDESSELSSKRAPERVFRTSKTNVAALDHNYETRPPRSSRSGKKHTRFENVPTAVTTWDEQSSSSGPMLNDGGPELATLPPQRRQVDLAKQRASCDMPQDVESGFWLTAPRGSPARHPPDSFAAAQSQSRRSTPLATGERVHEHTYASSQHSAPAAQSSFTSLERITSNRSIPHLPPLRILDGFKVNKRGNVLDEEGDVIGVLYEGDIIDCVRQRVNGYGEVLDDYGTVVGRVRTVQRALASFSRAAAGQSTTQLLGQQSQSQPLRDTHALSNATDHEQIRRISNASRSEAVTTAWQQQGRMSHGMFSEELQDHVMSVPEEDNIRPTHPLEFPGNTTAVELDARSTERDEEEEALPVFDHSEVFMPTPFVPTRSAPRAQPPMPVERSHARPFSQQLSTAQHPHPNLDQQDAREQSRSAPPAPRQWTPLDMQRATLPAQQEQELRYASTSNAVDDGPDSERQQDSQAVNDRSGYEPPKSYTRPTVSPVLEATQPIQERPGAPASMFSYKGEIPAQDGRAADARLAAVRQTERPPPSAFQRQISNGSVNSAQYSSAGLFGPPGKTPRQFSTGVPGMKPAFSTSNSYKAPLKKSPLSSHEASPPDSDNGSWDGDAYANTVYSGQPSLRSGNTARATTITTVSAAKPRTYFTHNGRMTSDEVPAPTKGAAVAAAARTATPVPAVHPGEKKKNRFSFRLNKK</sequence>
<feature type="region of interest" description="Disordered" evidence="1">
    <location>
        <begin position="909"/>
        <end position="933"/>
    </location>
</feature>
<feature type="compositionally biased region" description="Polar residues" evidence="1">
    <location>
        <begin position="289"/>
        <end position="303"/>
    </location>
</feature>
<dbReference type="InterPro" id="IPR022124">
    <property type="entry name" value="DUF3659"/>
</dbReference>
<feature type="compositionally biased region" description="Low complexity" evidence="1">
    <location>
        <begin position="212"/>
        <end position="222"/>
    </location>
</feature>
<reference evidence="2" key="1">
    <citation type="journal article" date="2020" name="Stud. Mycol.">
        <title>101 Dothideomycetes genomes: a test case for predicting lifestyles and emergence of pathogens.</title>
        <authorList>
            <person name="Haridas S."/>
            <person name="Albert R."/>
            <person name="Binder M."/>
            <person name="Bloem J."/>
            <person name="Labutti K."/>
            <person name="Salamov A."/>
            <person name="Andreopoulos B."/>
            <person name="Baker S."/>
            <person name="Barry K."/>
            <person name="Bills G."/>
            <person name="Bluhm B."/>
            <person name="Cannon C."/>
            <person name="Castanera R."/>
            <person name="Culley D."/>
            <person name="Daum C."/>
            <person name="Ezra D."/>
            <person name="Gonzalez J."/>
            <person name="Henrissat B."/>
            <person name="Kuo A."/>
            <person name="Liang C."/>
            <person name="Lipzen A."/>
            <person name="Lutzoni F."/>
            <person name="Magnuson J."/>
            <person name="Mondo S."/>
            <person name="Nolan M."/>
            <person name="Ohm R."/>
            <person name="Pangilinan J."/>
            <person name="Park H.-J."/>
            <person name="Ramirez L."/>
            <person name="Alfaro M."/>
            <person name="Sun H."/>
            <person name="Tritt A."/>
            <person name="Yoshinaga Y."/>
            <person name="Zwiers L.-H."/>
            <person name="Turgeon B."/>
            <person name="Goodwin S."/>
            <person name="Spatafora J."/>
            <person name="Crous P."/>
            <person name="Grigoriev I."/>
        </authorList>
    </citation>
    <scope>NUCLEOTIDE SEQUENCE</scope>
    <source>
        <strain evidence="2">CBS 116005</strain>
    </source>
</reference>
<proteinExistence type="predicted"/>
<evidence type="ECO:0000313" key="2">
    <source>
        <dbReference type="EMBL" id="KAF2768624.1"/>
    </source>
</evidence>
<evidence type="ECO:0000256" key="1">
    <source>
        <dbReference type="SAM" id="MobiDB-lite"/>
    </source>
</evidence>
<name>A0A6G1L8Q2_9PEZI</name>
<dbReference type="AlphaFoldDB" id="A0A6G1L8Q2"/>
<evidence type="ECO:0000313" key="3">
    <source>
        <dbReference type="Proteomes" id="UP000799436"/>
    </source>
</evidence>
<feature type="compositionally biased region" description="Polar residues" evidence="1">
    <location>
        <begin position="828"/>
        <end position="842"/>
    </location>
</feature>
<feature type="region of interest" description="Disordered" evidence="1">
    <location>
        <begin position="1"/>
        <end position="165"/>
    </location>
</feature>
<feature type="compositionally biased region" description="Polar residues" evidence="1">
    <location>
        <begin position="773"/>
        <end position="789"/>
    </location>
</feature>
<dbReference type="EMBL" id="ML995842">
    <property type="protein sequence ID" value="KAF2768624.1"/>
    <property type="molecule type" value="Genomic_DNA"/>
</dbReference>
<keyword evidence="3" id="KW-1185">Reference proteome</keyword>
<dbReference type="Pfam" id="PF12396">
    <property type="entry name" value="DUF3659"/>
    <property type="match status" value="1"/>
</dbReference>
<feature type="compositionally biased region" description="Low complexity" evidence="1">
    <location>
        <begin position="359"/>
        <end position="368"/>
    </location>
</feature>
<feature type="region of interest" description="Disordered" evidence="1">
    <location>
        <begin position="178"/>
        <end position="315"/>
    </location>
</feature>
<feature type="compositionally biased region" description="Basic and acidic residues" evidence="1">
    <location>
        <begin position="244"/>
        <end position="253"/>
    </location>
</feature>
<organism evidence="2 3">
    <name type="scientific">Teratosphaeria nubilosa</name>
    <dbReference type="NCBI Taxonomy" id="161662"/>
    <lineage>
        <taxon>Eukaryota</taxon>
        <taxon>Fungi</taxon>
        <taxon>Dikarya</taxon>
        <taxon>Ascomycota</taxon>
        <taxon>Pezizomycotina</taxon>
        <taxon>Dothideomycetes</taxon>
        <taxon>Dothideomycetidae</taxon>
        <taxon>Mycosphaerellales</taxon>
        <taxon>Teratosphaeriaceae</taxon>
        <taxon>Teratosphaeria</taxon>
    </lineage>
</organism>
<gene>
    <name evidence="2" type="ORF">EJ03DRAFT_115502</name>
</gene>
<feature type="compositionally biased region" description="Polar residues" evidence="1">
    <location>
        <begin position="672"/>
        <end position="687"/>
    </location>
</feature>
<feature type="compositionally biased region" description="Basic and acidic residues" evidence="1">
    <location>
        <begin position="8"/>
        <end position="28"/>
    </location>
</feature>
<accession>A0A6G1L8Q2</accession>
<feature type="region of interest" description="Disordered" evidence="1">
    <location>
        <begin position="605"/>
        <end position="867"/>
    </location>
</feature>
<feature type="compositionally biased region" description="Basic residues" evidence="1">
    <location>
        <begin position="920"/>
        <end position="933"/>
    </location>
</feature>
<protein>
    <submittedName>
        <fullName evidence="2">Uncharacterized protein</fullName>
    </submittedName>
</protein>
<feature type="region of interest" description="Disordered" evidence="1">
    <location>
        <begin position="340"/>
        <end position="391"/>
    </location>
</feature>
<dbReference type="OrthoDB" id="3946749at2759"/>